<dbReference type="GO" id="GO:0016757">
    <property type="term" value="F:glycosyltransferase activity"/>
    <property type="evidence" value="ECO:0007669"/>
    <property type="project" value="UniProtKB-KW"/>
</dbReference>
<sequence length="284" mass="32274">MIYFLTVNYYSTDWITQLLASIEANVSFSYRFILVNNSPSELSVADLKRETVEIINSPDNLGFGGGCNLGLNWIYDRDPQGIVWLVNPDTTIAPNSSDRAATFFKDYPEISILGSLVYEPSGKVWFAGGQFQRETGAIVETKTLKSTKNVAYFPCDWVSGCSLLIHLKNFKNCPQFDPEFFIYYEDFDFCRRYAEKGHAIALSPEVQTIHHPSSIVNRNLYLKYKYSTYSYLLTMQRHASGFVLFVRLMRLLFHAIALLGFKPNVAIGKLEGIANFLTRSPQVS</sequence>
<evidence type="ECO:0000259" key="5">
    <source>
        <dbReference type="Pfam" id="PF00535"/>
    </source>
</evidence>
<dbReference type="EMBL" id="CP051167">
    <property type="protein sequence ID" value="QIZ72019.1"/>
    <property type="molecule type" value="Genomic_DNA"/>
</dbReference>
<evidence type="ECO:0000256" key="3">
    <source>
        <dbReference type="ARBA" id="ARBA00022676"/>
    </source>
</evidence>
<comment type="similarity">
    <text evidence="2">Belongs to the glycosyltransferase 2 family.</text>
</comment>
<dbReference type="PANTHER" id="PTHR43179:SF12">
    <property type="entry name" value="GALACTOFURANOSYLTRANSFERASE GLFT2"/>
    <property type="match status" value="1"/>
</dbReference>
<gene>
    <name evidence="6" type="ORF">HCG48_16705</name>
</gene>
<dbReference type="KEGG" id="oxy:HCG48_16705"/>
<dbReference type="InterPro" id="IPR001173">
    <property type="entry name" value="Glyco_trans_2-like"/>
</dbReference>
<evidence type="ECO:0000256" key="4">
    <source>
        <dbReference type="ARBA" id="ARBA00022679"/>
    </source>
</evidence>
<dbReference type="PANTHER" id="PTHR43179">
    <property type="entry name" value="RHAMNOSYLTRANSFERASE WBBL"/>
    <property type="match status" value="1"/>
</dbReference>
<dbReference type="InterPro" id="IPR029044">
    <property type="entry name" value="Nucleotide-diphossugar_trans"/>
</dbReference>
<dbReference type="Proteomes" id="UP000500857">
    <property type="component" value="Chromosome"/>
</dbReference>
<organism evidence="6 7">
    <name type="scientific">Oxynema aestuarii AP17</name>
    <dbReference type="NCBI Taxonomy" id="2064643"/>
    <lineage>
        <taxon>Bacteria</taxon>
        <taxon>Bacillati</taxon>
        <taxon>Cyanobacteriota</taxon>
        <taxon>Cyanophyceae</taxon>
        <taxon>Oscillatoriophycideae</taxon>
        <taxon>Oscillatoriales</taxon>
        <taxon>Oscillatoriaceae</taxon>
        <taxon>Oxynema</taxon>
        <taxon>Oxynema aestuarii</taxon>
    </lineage>
</organism>
<dbReference type="AlphaFoldDB" id="A0A6H1U323"/>
<keyword evidence="4 6" id="KW-0808">Transferase</keyword>
<evidence type="ECO:0000313" key="6">
    <source>
        <dbReference type="EMBL" id="QIZ72019.1"/>
    </source>
</evidence>
<evidence type="ECO:0000256" key="2">
    <source>
        <dbReference type="ARBA" id="ARBA00006739"/>
    </source>
</evidence>
<dbReference type="Gene3D" id="3.90.550.10">
    <property type="entry name" value="Spore Coat Polysaccharide Biosynthesis Protein SpsA, Chain A"/>
    <property type="match status" value="1"/>
</dbReference>
<dbReference type="SUPFAM" id="SSF53448">
    <property type="entry name" value="Nucleotide-diphospho-sugar transferases"/>
    <property type="match status" value="1"/>
</dbReference>
<dbReference type="Pfam" id="PF00535">
    <property type="entry name" value="Glycos_transf_2"/>
    <property type="match status" value="1"/>
</dbReference>
<protein>
    <submittedName>
        <fullName evidence="6">Glycosyltransferase family 2 protein</fullName>
    </submittedName>
</protein>
<reference evidence="6 7" key="1">
    <citation type="submission" date="2020-04" db="EMBL/GenBank/DDBJ databases">
        <authorList>
            <person name="Basu S."/>
            <person name="Maruthanayagam V."/>
            <person name="Chakraborty S."/>
            <person name="Pramanik A."/>
            <person name="Mukherjee J."/>
            <person name="Brink B."/>
        </authorList>
    </citation>
    <scope>NUCLEOTIDE SEQUENCE [LARGE SCALE GENOMIC DNA]</scope>
    <source>
        <strain evidence="6 7">AP17</strain>
    </source>
</reference>
<accession>A0A6H1U323</accession>
<keyword evidence="7" id="KW-1185">Reference proteome</keyword>
<name>A0A6H1U323_9CYAN</name>
<proteinExistence type="inferred from homology"/>
<feature type="domain" description="Glycosyltransferase 2-like" evidence="5">
    <location>
        <begin position="11"/>
        <end position="130"/>
    </location>
</feature>
<keyword evidence="3" id="KW-0328">Glycosyltransferase</keyword>
<evidence type="ECO:0000256" key="1">
    <source>
        <dbReference type="ARBA" id="ARBA00004776"/>
    </source>
</evidence>
<dbReference type="RefSeq" id="WP_168570170.1">
    <property type="nucleotide sequence ID" value="NZ_CP051167.1"/>
</dbReference>
<evidence type="ECO:0000313" key="7">
    <source>
        <dbReference type="Proteomes" id="UP000500857"/>
    </source>
</evidence>
<comment type="pathway">
    <text evidence="1">Cell wall biogenesis; cell wall polysaccharide biosynthesis.</text>
</comment>